<comment type="caution">
    <text evidence="1">The sequence shown here is derived from an EMBL/GenBank/DDBJ whole genome shotgun (WGS) entry which is preliminary data.</text>
</comment>
<reference evidence="1" key="1">
    <citation type="submission" date="2021-04" db="EMBL/GenBank/DDBJ databases">
        <title>Pseudaminobacter soli sp. nov., isolated from paddy soil contaminated by heavy metals.</title>
        <authorList>
            <person name="Zhang K."/>
        </authorList>
    </citation>
    <scope>NUCLEOTIDE SEQUENCE</scope>
    <source>
        <strain evidence="1">19-2017</strain>
    </source>
</reference>
<evidence type="ECO:0008006" key="3">
    <source>
        <dbReference type="Google" id="ProtNLM"/>
    </source>
</evidence>
<dbReference type="InterPro" id="IPR027266">
    <property type="entry name" value="TrmE/GcvT-like"/>
</dbReference>
<proteinExistence type="predicted"/>
<dbReference type="Proteomes" id="UP000680348">
    <property type="component" value="Unassembled WGS sequence"/>
</dbReference>
<accession>A0A942DZJ4</accession>
<organism evidence="1 2">
    <name type="scientific">Pseudaminobacter soli</name>
    <name type="common">ex Zhang et al. 2022</name>
    <dbReference type="NCBI Taxonomy" id="2831468"/>
    <lineage>
        <taxon>Bacteria</taxon>
        <taxon>Pseudomonadati</taxon>
        <taxon>Pseudomonadota</taxon>
        <taxon>Alphaproteobacteria</taxon>
        <taxon>Hyphomicrobiales</taxon>
        <taxon>Phyllobacteriaceae</taxon>
        <taxon>Pseudaminobacter</taxon>
    </lineage>
</organism>
<dbReference type="RefSeq" id="WP_188256657.1">
    <property type="nucleotide sequence ID" value="NZ_JABVCF010000012.1"/>
</dbReference>
<sequence>MAEREQFWSAPPEWETAEITRAGFSARPVLGLGQVLVSGQFDAARETLAPGAPEAGLWSVIEGDRYLVRIARDRALLVTSQPLAIQSGWHAQGFATSPADDGWSVFELGGEGLRDVIAEAVSADLDRGSPSAAVQFAGTTALLYRTAENRARLHLERAVAAYVWQWLETRKG</sequence>
<dbReference type="AlphaFoldDB" id="A0A942DZJ4"/>
<evidence type="ECO:0000313" key="2">
    <source>
        <dbReference type="Proteomes" id="UP000680348"/>
    </source>
</evidence>
<protein>
    <recommendedName>
        <fullName evidence="3">Sarcosine oxidase subunit gamma</fullName>
    </recommendedName>
</protein>
<dbReference type="EMBL" id="JAGWCR010000012">
    <property type="protein sequence ID" value="MBS3651099.1"/>
    <property type="molecule type" value="Genomic_DNA"/>
</dbReference>
<dbReference type="SUPFAM" id="SSF103025">
    <property type="entry name" value="Folate-binding domain"/>
    <property type="match status" value="1"/>
</dbReference>
<evidence type="ECO:0000313" key="1">
    <source>
        <dbReference type="EMBL" id="MBS3651099.1"/>
    </source>
</evidence>
<keyword evidence="2" id="KW-1185">Reference proteome</keyword>
<dbReference type="Gene3D" id="3.30.1360.120">
    <property type="entry name" value="Probable tRNA modification gtpase trme, domain 1"/>
    <property type="match status" value="1"/>
</dbReference>
<name>A0A942DZJ4_9HYPH</name>
<gene>
    <name evidence="1" type="ORF">KEU06_21025</name>
</gene>